<dbReference type="InterPro" id="IPR012674">
    <property type="entry name" value="Calycin"/>
</dbReference>
<accession>A0A4W5KRP0</accession>
<evidence type="ECO:0000259" key="3">
    <source>
        <dbReference type="Pfam" id="PF00061"/>
    </source>
</evidence>
<dbReference type="Pfam" id="PF00061">
    <property type="entry name" value="Lipocalin"/>
    <property type="match status" value="1"/>
</dbReference>
<dbReference type="InterPro" id="IPR000566">
    <property type="entry name" value="Lipocln_cytosolic_FA-bd_dom"/>
</dbReference>
<dbReference type="InterPro" id="IPR002345">
    <property type="entry name" value="Lipocalin"/>
</dbReference>
<keyword evidence="2" id="KW-0732">Signal</keyword>
<comment type="similarity">
    <text evidence="1">Belongs to the calycin superfamily. Lipocalin family.</text>
</comment>
<proteinExistence type="inferred from homology"/>
<reference evidence="4" key="2">
    <citation type="submission" date="2025-08" db="UniProtKB">
        <authorList>
            <consortium name="Ensembl"/>
        </authorList>
    </citation>
    <scope>IDENTIFICATION</scope>
</reference>
<feature type="signal peptide" evidence="2">
    <location>
        <begin position="1"/>
        <end position="17"/>
    </location>
</feature>
<protein>
    <recommendedName>
        <fullName evidence="3">Lipocalin/cytosolic fatty-acid binding domain-containing protein</fullName>
    </recommendedName>
</protein>
<dbReference type="Gene3D" id="2.40.128.20">
    <property type="match status" value="1"/>
</dbReference>
<organism evidence="4 5">
    <name type="scientific">Hucho hucho</name>
    <name type="common">huchen</name>
    <dbReference type="NCBI Taxonomy" id="62062"/>
    <lineage>
        <taxon>Eukaryota</taxon>
        <taxon>Metazoa</taxon>
        <taxon>Chordata</taxon>
        <taxon>Craniata</taxon>
        <taxon>Vertebrata</taxon>
        <taxon>Euteleostomi</taxon>
        <taxon>Actinopterygii</taxon>
        <taxon>Neopterygii</taxon>
        <taxon>Teleostei</taxon>
        <taxon>Protacanthopterygii</taxon>
        <taxon>Salmoniformes</taxon>
        <taxon>Salmonidae</taxon>
        <taxon>Salmoninae</taxon>
        <taxon>Hucho</taxon>
    </lineage>
</organism>
<dbReference type="Ensembl" id="ENSHHUT00000015307.1">
    <property type="protein sequence ID" value="ENSHHUP00000014806.1"/>
    <property type="gene ID" value="ENSHHUG00000009151.1"/>
</dbReference>
<evidence type="ECO:0000256" key="1">
    <source>
        <dbReference type="ARBA" id="ARBA00006889"/>
    </source>
</evidence>
<dbReference type="SUPFAM" id="SSF50814">
    <property type="entry name" value="Lipocalins"/>
    <property type="match status" value="1"/>
</dbReference>
<dbReference type="AlphaFoldDB" id="A0A4W5KRP0"/>
<dbReference type="GeneTree" id="ENSGT01120000271921"/>
<evidence type="ECO:0000313" key="5">
    <source>
        <dbReference type="Proteomes" id="UP000314982"/>
    </source>
</evidence>
<keyword evidence="5" id="KW-1185">Reference proteome</keyword>
<feature type="chain" id="PRO_5021482852" description="Lipocalin/cytosolic fatty-acid binding domain-containing protein" evidence="2">
    <location>
        <begin position="18"/>
        <end position="192"/>
    </location>
</feature>
<dbReference type="PRINTS" id="PR01254">
    <property type="entry name" value="PGNDSYNTHASE"/>
</dbReference>
<evidence type="ECO:0000256" key="2">
    <source>
        <dbReference type="SAM" id="SignalP"/>
    </source>
</evidence>
<reference evidence="4" key="3">
    <citation type="submission" date="2025-09" db="UniProtKB">
        <authorList>
            <consortium name="Ensembl"/>
        </authorList>
    </citation>
    <scope>IDENTIFICATION</scope>
</reference>
<dbReference type="Proteomes" id="UP000314982">
    <property type="component" value="Unassembled WGS sequence"/>
</dbReference>
<dbReference type="GO" id="GO:0036094">
    <property type="term" value="F:small molecule binding"/>
    <property type="evidence" value="ECO:0007669"/>
    <property type="project" value="InterPro"/>
</dbReference>
<reference evidence="5" key="1">
    <citation type="submission" date="2018-06" db="EMBL/GenBank/DDBJ databases">
        <title>Genome assembly of Danube salmon.</title>
        <authorList>
            <person name="Macqueen D.J."/>
            <person name="Gundappa M.K."/>
        </authorList>
    </citation>
    <scope>NUCLEOTIDE SEQUENCE [LARGE SCALE GENOMIC DNA]</scope>
</reference>
<dbReference type="PROSITE" id="PS51257">
    <property type="entry name" value="PROKAR_LIPOPROTEIN"/>
    <property type="match status" value="1"/>
</dbReference>
<dbReference type="PRINTS" id="PR00179">
    <property type="entry name" value="LIPOCALIN"/>
</dbReference>
<sequence>MMLKTMGVLLCATLVACVDVMPQKDFNLEKMAGKWWVVGIATNAQWFVKRKAGMKMGTSMMLPTAGGDLDISSAKRNADGSCWRMAEQAKKTDIPGRFTFNSQRWSNENDMRVVAVQYDDFALIHTIKTKHGVTDVLNKLFSRTPEVSADLQKKFMQFSLDTGILSKNIVILPKNGTTTHTHTQMYNIIMAI</sequence>
<dbReference type="PANTHER" id="PTHR11430:SF139">
    <property type="entry name" value="LIPOCALIN-15 PRECURSOR-RELATED"/>
    <property type="match status" value="1"/>
</dbReference>
<dbReference type="PANTHER" id="PTHR11430">
    <property type="entry name" value="LIPOCALIN"/>
    <property type="match status" value="1"/>
</dbReference>
<name>A0A4W5KRP0_9TELE</name>
<dbReference type="STRING" id="62062.ENSHHUP00000014806"/>
<evidence type="ECO:0000313" key="4">
    <source>
        <dbReference type="Ensembl" id="ENSHHUP00000014806.1"/>
    </source>
</evidence>
<feature type="domain" description="Lipocalin/cytosolic fatty-acid binding" evidence="3">
    <location>
        <begin position="32"/>
        <end position="174"/>
    </location>
</feature>